<dbReference type="GO" id="GO:0004519">
    <property type="term" value="F:endonuclease activity"/>
    <property type="evidence" value="ECO:0007669"/>
    <property type="project" value="InterPro"/>
</dbReference>
<dbReference type="EMBL" id="WTYA01000002">
    <property type="protein sequence ID" value="MXP28109.1"/>
    <property type="molecule type" value="Genomic_DNA"/>
</dbReference>
<keyword evidence="4" id="KW-1185">Reference proteome</keyword>
<name>A0A845AFB9_9SPHN</name>
<dbReference type="PANTHER" id="PTHR41287:SF1">
    <property type="entry name" value="PROTEIN YMFN"/>
    <property type="match status" value="1"/>
</dbReference>
<dbReference type="Gene3D" id="3.40.50.300">
    <property type="entry name" value="P-loop containing nucleotide triphosphate hydrolases"/>
    <property type="match status" value="1"/>
</dbReference>
<sequence length="549" mass="61079">MGKRGPGSGRRLAVAALAAPQRSDLFNQSPALPQAHPWQLEGLTRAERVIAFIEDLPVTKGFGAGQKVSLEPFQRDWLLAIYDEDEHAQRRVRTGLLSVARGNGKTVLCAGLALCHLVGPESERRGECYSAAATKEQSALIFAEMEATIMCSPWMAARLNVKTFNKVIEDPITGSIYRALASDGKSVHGLASSFVVCDELAQWKSRELFDVLRTSLGKREQPLLLVIGTQSPRAENIMSELVDYSGRVDSGEIEDESFHGRVYTVPEDVDPFDPENWPLANPALGRFRSARELQEEANRARRMPTFEPAFRNLYLNQRVDAEPKAINPAEWELCGQPFDLGALHGRPCYAGLDLSSTRDLSALALYFPEDGGALVIHAWCPKDNMAEREETDRVPYRTWAKQGHIEATPGRAIDKRFIASRLAEAKARYDLRGIAFDRWGMADFRALLNIEGIELPLTEWGQGYRDMGPAVDAFEIAMLEGKLRHGMHPLLRWTAGNLVYEMDPAGLRKPSKNRSIDRIDPIVAAIMAIGLANRDEGEQTYRGNGIVWL</sequence>
<evidence type="ECO:0000313" key="4">
    <source>
        <dbReference type="Proteomes" id="UP000439780"/>
    </source>
</evidence>
<comment type="caution">
    <text evidence="3">The sequence shown here is derived from an EMBL/GenBank/DDBJ whole genome shotgun (WGS) entry which is preliminary data.</text>
</comment>
<dbReference type="Pfam" id="PF03354">
    <property type="entry name" value="TerL_ATPase"/>
    <property type="match status" value="1"/>
</dbReference>
<feature type="domain" description="Terminase large subunit-like endonuclease" evidence="2">
    <location>
        <begin position="252"/>
        <end position="536"/>
    </location>
</feature>
<dbReference type="InterPro" id="IPR005021">
    <property type="entry name" value="Terminase_largesu-like"/>
</dbReference>
<dbReference type="InterPro" id="IPR046461">
    <property type="entry name" value="TerL_ATPase"/>
</dbReference>
<dbReference type="InterPro" id="IPR027417">
    <property type="entry name" value="P-loop_NTPase"/>
</dbReference>
<organism evidence="3 4">
    <name type="scientific">Qipengyuania algicida</name>
    <dbReference type="NCBI Taxonomy" id="1836209"/>
    <lineage>
        <taxon>Bacteria</taxon>
        <taxon>Pseudomonadati</taxon>
        <taxon>Pseudomonadota</taxon>
        <taxon>Alphaproteobacteria</taxon>
        <taxon>Sphingomonadales</taxon>
        <taxon>Erythrobacteraceae</taxon>
        <taxon>Qipengyuania</taxon>
    </lineage>
</organism>
<evidence type="ECO:0000259" key="1">
    <source>
        <dbReference type="Pfam" id="PF03354"/>
    </source>
</evidence>
<protein>
    <submittedName>
        <fullName evidence="3">Terminase large subunit</fullName>
    </submittedName>
</protein>
<reference evidence="3 4" key="1">
    <citation type="submission" date="2019-12" db="EMBL/GenBank/DDBJ databases">
        <title>Genomic-based taxomic classification of the family Erythrobacteraceae.</title>
        <authorList>
            <person name="Xu L."/>
        </authorList>
    </citation>
    <scope>NUCLEOTIDE SEQUENCE [LARGE SCALE GENOMIC DNA]</scope>
    <source>
        <strain evidence="3 4">KEMB 9005-328</strain>
    </source>
</reference>
<feature type="domain" description="Terminase large subunit-like ATPase" evidence="1">
    <location>
        <begin position="74"/>
        <end position="244"/>
    </location>
</feature>
<proteinExistence type="predicted"/>
<evidence type="ECO:0000313" key="3">
    <source>
        <dbReference type="EMBL" id="MXP28109.1"/>
    </source>
</evidence>
<gene>
    <name evidence="3" type="ORF">GRI58_04640</name>
</gene>
<dbReference type="InterPro" id="IPR046462">
    <property type="entry name" value="TerL_nuclease"/>
</dbReference>
<dbReference type="Pfam" id="PF20441">
    <property type="entry name" value="TerL_nuclease"/>
    <property type="match status" value="1"/>
</dbReference>
<dbReference type="OrthoDB" id="9760250at2"/>
<evidence type="ECO:0000259" key="2">
    <source>
        <dbReference type="Pfam" id="PF20441"/>
    </source>
</evidence>
<dbReference type="PANTHER" id="PTHR41287">
    <property type="match status" value="1"/>
</dbReference>
<accession>A0A845AFB9</accession>
<dbReference type="Proteomes" id="UP000439780">
    <property type="component" value="Unassembled WGS sequence"/>
</dbReference>
<dbReference type="AlphaFoldDB" id="A0A845AFB9"/>